<evidence type="ECO:0000259" key="3">
    <source>
        <dbReference type="Pfam" id="PF00561"/>
    </source>
</evidence>
<dbReference type="OrthoDB" id="5490537at2"/>
<dbReference type="SUPFAM" id="SSF53474">
    <property type="entry name" value="alpha/beta-Hydrolases"/>
    <property type="match status" value="1"/>
</dbReference>
<name>A0A2L0EIR8_SORCE</name>
<evidence type="ECO:0000313" key="4">
    <source>
        <dbReference type="EMBL" id="AUX39195.1"/>
    </source>
</evidence>
<sequence>MILHQCQVEQTVDRDERDRFIKELVVVRVRSSAPEAAPASRRGEGVRSSWVEDPGVVDREPVVCDVPLAMIRKRSARLRSTVASVLLIHGYGQNRYIWHLPSRSFSNYLARAGFDVFNLDLRGHGRSRHLGARRPGHVTDFVREDLPAAIEEVRRISGPRPVYLIGHSLGGLISYATAPTMGGAVGGIITLGSPYLFTHGSRLLSLLGRLMLTVDQRVPLGQGALALSAWGEPFRFVRAFVESPIFPLPIRGFVPGSMETRVLTQHMSLAMDSGSITVLRNMFLDAAAARKSGHHMGSLFGYAQRFEAMDLPLLVVAGTRDDLAPPASVKPAYEFSKSSDKTYREFPRGHLDIVVGRDAPLTVWPLIEAWLKTRIRRAAAKERERLSA</sequence>
<protein>
    <submittedName>
        <fullName evidence="4">Hydrolase</fullName>
        <ecNumber evidence="4">3.-.-.-</ecNumber>
    </submittedName>
</protein>
<dbReference type="Gene3D" id="3.40.50.1820">
    <property type="entry name" value="alpha/beta hydrolase"/>
    <property type="match status" value="1"/>
</dbReference>
<reference evidence="4 5" key="1">
    <citation type="submission" date="2015-09" db="EMBL/GenBank/DDBJ databases">
        <title>Sorangium comparison.</title>
        <authorList>
            <person name="Zaburannyi N."/>
            <person name="Bunk B."/>
            <person name="Overmann J."/>
            <person name="Mueller R."/>
        </authorList>
    </citation>
    <scope>NUCLEOTIDE SEQUENCE [LARGE SCALE GENOMIC DNA]</scope>
    <source>
        <strain evidence="4 5">So ce26</strain>
    </source>
</reference>
<dbReference type="Proteomes" id="UP000238348">
    <property type="component" value="Chromosome"/>
</dbReference>
<proteinExistence type="predicted"/>
<dbReference type="Pfam" id="PF00561">
    <property type="entry name" value="Abhydrolase_1"/>
    <property type="match status" value="1"/>
</dbReference>
<evidence type="ECO:0000256" key="1">
    <source>
        <dbReference type="ARBA" id="ARBA00022963"/>
    </source>
</evidence>
<gene>
    <name evidence="4" type="ORF">SOCE26_005770</name>
</gene>
<dbReference type="PANTHER" id="PTHR11005">
    <property type="entry name" value="LYSOSOMAL ACID LIPASE-RELATED"/>
    <property type="match status" value="1"/>
</dbReference>
<keyword evidence="2" id="KW-0443">Lipid metabolism</keyword>
<accession>A0A2L0EIR8</accession>
<keyword evidence="1" id="KW-0442">Lipid degradation</keyword>
<dbReference type="GO" id="GO:0016787">
    <property type="term" value="F:hydrolase activity"/>
    <property type="evidence" value="ECO:0007669"/>
    <property type="project" value="UniProtKB-KW"/>
</dbReference>
<organism evidence="4 5">
    <name type="scientific">Sorangium cellulosum</name>
    <name type="common">Polyangium cellulosum</name>
    <dbReference type="NCBI Taxonomy" id="56"/>
    <lineage>
        <taxon>Bacteria</taxon>
        <taxon>Pseudomonadati</taxon>
        <taxon>Myxococcota</taxon>
        <taxon>Polyangia</taxon>
        <taxon>Polyangiales</taxon>
        <taxon>Polyangiaceae</taxon>
        <taxon>Sorangium</taxon>
    </lineage>
</organism>
<dbReference type="AlphaFoldDB" id="A0A2L0EIR8"/>
<dbReference type="GO" id="GO:0016042">
    <property type="term" value="P:lipid catabolic process"/>
    <property type="evidence" value="ECO:0007669"/>
    <property type="project" value="UniProtKB-KW"/>
</dbReference>
<feature type="domain" description="AB hydrolase-1" evidence="3">
    <location>
        <begin position="85"/>
        <end position="354"/>
    </location>
</feature>
<dbReference type="InterPro" id="IPR029058">
    <property type="entry name" value="AB_hydrolase_fold"/>
</dbReference>
<dbReference type="RefSeq" id="WP_104977198.1">
    <property type="nucleotide sequence ID" value="NZ_CP012673.1"/>
</dbReference>
<evidence type="ECO:0000256" key="2">
    <source>
        <dbReference type="ARBA" id="ARBA00023098"/>
    </source>
</evidence>
<evidence type="ECO:0000313" key="5">
    <source>
        <dbReference type="Proteomes" id="UP000238348"/>
    </source>
</evidence>
<dbReference type="InterPro" id="IPR000073">
    <property type="entry name" value="AB_hydrolase_1"/>
</dbReference>
<dbReference type="EMBL" id="CP012673">
    <property type="protein sequence ID" value="AUX39195.1"/>
    <property type="molecule type" value="Genomic_DNA"/>
</dbReference>
<keyword evidence="4" id="KW-0378">Hydrolase</keyword>
<dbReference type="EC" id="3.-.-.-" evidence="4"/>